<feature type="compositionally biased region" description="Polar residues" evidence="1">
    <location>
        <begin position="312"/>
        <end position="321"/>
    </location>
</feature>
<reference evidence="4" key="1">
    <citation type="journal article" date="2017" name="Genome Biol.">
        <title>Comparative genomics reveals high biological diversity and specific adaptations in the industrially and medically important fungal genus Aspergillus.</title>
        <authorList>
            <person name="de Vries R.P."/>
            <person name="Riley R."/>
            <person name="Wiebenga A."/>
            <person name="Aguilar-Osorio G."/>
            <person name="Amillis S."/>
            <person name="Uchima C.A."/>
            <person name="Anderluh G."/>
            <person name="Asadollahi M."/>
            <person name="Askin M."/>
            <person name="Barry K."/>
            <person name="Battaglia E."/>
            <person name="Bayram O."/>
            <person name="Benocci T."/>
            <person name="Braus-Stromeyer S.A."/>
            <person name="Caldana C."/>
            <person name="Canovas D."/>
            <person name="Cerqueira G.C."/>
            <person name="Chen F."/>
            <person name="Chen W."/>
            <person name="Choi C."/>
            <person name="Clum A."/>
            <person name="Dos Santos R.A."/>
            <person name="Damasio A.R."/>
            <person name="Diallinas G."/>
            <person name="Emri T."/>
            <person name="Fekete E."/>
            <person name="Flipphi M."/>
            <person name="Freyberg S."/>
            <person name="Gallo A."/>
            <person name="Gournas C."/>
            <person name="Habgood R."/>
            <person name="Hainaut M."/>
            <person name="Harispe M.L."/>
            <person name="Henrissat B."/>
            <person name="Hilden K.S."/>
            <person name="Hope R."/>
            <person name="Hossain A."/>
            <person name="Karabika E."/>
            <person name="Karaffa L."/>
            <person name="Karanyi Z."/>
            <person name="Krasevec N."/>
            <person name="Kuo A."/>
            <person name="Kusch H."/>
            <person name="LaButti K."/>
            <person name="Lagendijk E.L."/>
            <person name="Lapidus A."/>
            <person name="Levasseur A."/>
            <person name="Lindquist E."/>
            <person name="Lipzen A."/>
            <person name="Logrieco A.F."/>
            <person name="MacCabe A."/>
            <person name="Maekelae M.R."/>
            <person name="Malavazi I."/>
            <person name="Melin P."/>
            <person name="Meyer V."/>
            <person name="Mielnichuk N."/>
            <person name="Miskei M."/>
            <person name="Molnar A.P."/>
            <person name="Mule G."/>
            <person name="Ngan C.Y."/>
            <person name="Orejas M."/>
            <person name="Orosz E."/>
            <person name="Ouedraogo J.P."/>
            <person name="Overkamp K.M."/>
            <person name="Park H.-S."/>
            <person name="Perrone G."/>
            <person name="Piumi F."/>
            <person name="Punt P.J."/>
            <person name="Ram A.F."/>
            <person name="Ramon A."/>
            <person name="Rauscher S."/>
            <person name="Record E."/>
            <person name="Riano-Pachon D.M."/>
            <person name="Robert V."/>
            <person name="Roehrig J."/>
            <person name="Ruller R."/>
            <person name="Salamov A."/>
            <person name="Salih N.S."/>
            <person name="Samson R.A."/>
            <person name="Sandor E."/>
            <person name="Sanguinetti M."/>
            <person name="Schuetze T."/>
            <person name="Sepcic K."/>
            <person name="Shelest E."/>
            <person name="Sherlock G."/>
            <person name="Sophianopoulou V."/>
            <person name="Squina F.M."/>
            <person name="Sun H."/>
            <person name="Susca A."/>
            <person name="Todd R.B."/>
            <person name="Tsang A."/>
            <person name="Unkles S.E."/>
            <person name="van de Wiele N."/>
            <person name="van Rossen-Uffink D."/>
            <person name="Oliveira J.V."/>
            <person name="Vesth T.C."/>
            <person name="Visser J."/>
            <person name="Yu J.-H."/>
            <person name="Zhou M."/>
            <person name="Andersen M.R."/>
            <person name="Archer D.B."/>
            <person name="Baker S.E."/>
            <person name="Benoit I."/>
            <person name="Brakhage A.A."/>
            <person name="Braus G.H."/>
            <person name="Fischer R."/>
            <person name="Frisvad J.C."/>
            <person name="Goldman G.H."/>
            <person name="Houbraken J."/>
            <person name="Oakley B."/>
            <person name="Pocsi I."/>
            <person name="Scazzocchio C."/>
            <person name="Seiboth B."/>
            <person name="vanKuyk P.A."/>
            <person name="Wortman J."/>
            <person name="Dyer P.S."/>
            <person name="Grigoriev I.V."/>
        </authorList>
    </citation>
    <scope>NUCLEOTIDE SEQUENCE [LARGE SCALE GENOMIC DNA]</scope>
    <source>
        <strain evidence="4">ITEM 5010</strain>
    </source>
</reference>
<feature type="domain" description="DUF7102" evidence="2">
    <location>
        <begin position="581"/>
        <end position="760"/>
    </location>
</feature>
<keyword evidence="4" id="KW-1185">Reference proteome</keyword>
<evidence type="ECO:0000313" key="3">
    <source>
        <dbReference type="EMBL" id="OOF99238.1"/>
    </source>
</evidence>
<protein>
    <recommendedName>
        <fullName evidence="2">DUF7102 domain-containing protein</fullName>
    </recommendedName>
</protein>
<feature type="region of interest" description="Disordered" evidence="1">
    <location>
        <begin position="547"/>
        <end position="566"/>
    </location>
</feature>
<evidence type="ECO:0000256" key="1">
    <source>
        <dbReference type="SAM" id="MobiDB-lite"/>
    </source>
</evidence>
<dbReference type="Proteomes" id="UP000188318">
    <property type="component" value="Unassembled WGS sequence"/>
</dbReference>
<sequence>MAHRNYPVLLHYVRFYGLASDYLDPDLLEHIDKTSEIAPDFLRLSKDAVTTIREQLEHHQQTVKQTLCHEKLDIRKESVRLLSSVLRNTTRNIDNCWDRLFPKWDRYDSVKLESPVFSSEYDTNLRPPNDPLRYSHADYALRPLDKLCSDHEVNSPGNSKYDINTINKNMAHEKMDCTKTALLLIQNARHNRNRPLSEIENLFRSPLDAILHENQPHSISYPLLPLDADYLSSKSPSPIPEHKDLPGPISSYSHDVLTSGGFDILPYKDCFRLEDANFPANPGPCNHPGKEQVLQAVEDQSSHKVTPEKSLSYEQNQNNEASDTDIEFNRRVSHLHSEQDISAARSPSSELSHLTYTEITDNIATSDCFPYESPIVTATPLRPIYSPISSACSSPCEEQDILESQRPIFQAKHQASACEAYWECSVADEPLSMSSYFPEASYGRDADIGSDAQCLTRKRKLDNNQTDYIRKKDNETEPLASSEASMKKPSGAIYSTGLGSLSRFMETRGQAIRQKTTAQSPFFAGNMNPKIAAEENDFAIHTESSKGQLSLGSSHNQLQSTSSDLTTQIPCYPTRNHERRVLSLSTSLLKSHLRVVQCMERIKPPLSIVYRESDIDTWRKAQGTQTQSTNSPNTKDEPDIIIAPKTGIILTNSQATTQLFLPGHKPTTCSNIKTINSPLRERVFLLPGKYENLYVLITHSSGATTTLPYSELTMDKTMLLSLTAFTAFCNSTSKSSIYPLVIPSSPDAIAGWILALANKSVH</sequence>
<dbReference type="OrthoDB" id="3647246at2759"/>
<accession>A0A1R3RXN4</accession>
<dbReference type="Pfam" id="PF23394">
    <property type="entry name" value="DUF7102"/>
    <property type="match status" value="1"/>
</dbReference>
<gene>
    <name evidence="3" type="ORF">ASPCADRAFT_394509</name>
</gene>
<organism evidence="3 4">
    <name type="scientific">Aspergillus carbonarius (strain ITEM 5010)</name>
    <dbReference type="NCBI Taxonomy" id="602072"/>
    <lineage>
        <taxon>Eukaryota</taxon>
        <taxon>Fungi</taxon>
        <taxon>Dikarya</taxon>
        <taxon>Ascomycota</taxon>
        <taxon>Pezizomycotina</taxon>
        <taxon>Eurotiomycetes</taxon>
        <taxon>Eurotiomycetidae</taxon>
        <taxon>Eurotiales</taxon>
        <taxon>Aspergillaceae</taxon>
        <taxon>Aspergillus</taxon>
        <taxon>Aspergillus subgen. Circumdati</taxon>
    </lineage>
</organism>
<dbReference type="OMA" id="FMETRGR"/>
<dbReference type="VEuPathDB" id="FungiDB:ASPCADRAFT_394509"/>
<proteinExistence type="predicted"/>
<evidence type="ECO:0000313" key="4">
    <source>
        <dbReference type="Proteomes" id="UP000188318"/>
    </source>
</evidence>
<name>A0A1R3RXN4_ASPC5</name>
<feature type="region of interest" description="Disordered" evidence="1">
    <location>
        <begin position="297"/>
        <end position="325"/>
    </location>
</feature>
<dbReference type="InterPro" id="IPR055528">
    <property type="entry name" value="DUF7102"/>
</dbReference>
<dbReference type="AlphaFoldDB" id="A0A1R3RXN4"/>
<evidence type="ECO:0000259" key="2">
    <source>
        <dbReference type="Pfam" id="PF23394"/>
    </source>
</evidence>
<dbReference type="EMBL" id="KV907495">
    <property type="protein sequence ID" value="OOF99238.1"/>
    <property type="molecule type" value="Genomic_DNA"/>
</dbReference>